<dbReference type="Pfam" id="PF00753">
    <property type="entry name" value="Lactamase_B"/>
    <property type="match status" value="1"/>
</dbReference>
<organism evidence="2 3">
    <name type="scientific">Methanospirillum stamsii</name>
    <dbReference type="NCBI Taxonomy" id="1277351"/>
    <lineage>
        <taxon>Archaea</taxon>
        <taxon>Methanobacteriati</taxon>
        <taxon>Methanobacteriota</taxon>
        <taxon>Stenosarchaea group</taxon>
        <taxon>Methanomicrobia</taxon>
        <taxon>Methanomicrobiales</taxon>
        <taxon>Methanospirillaceae</taxon>
        <taxon>Methanospirillum</taxon>
    </lineage>
</organism>
<dbReference type="Gene3D" id="3.60.15.10">
    <property type="entry name" value="Ribonuclease Z/Hydroxyacylglutathione hydrolase-like"/>
    <property type="match status" value="1"/>
</dbReference>
<dbReference type="InterPro" id="IPR036866">
    <property type="entry name" value="RibonucZ/Hydroxyglut_hydro"/>
</dbReference>
<sequence length="126" mass="14034">MLITPYVDAIYHQFTIPVRPGLNLDRVVYSFIIFRKNITLIDTGVSGSETKIFETIQSHGRSPSGISLIILTHAHPEHIGAARTIQNETGCSIAAHPSDKPWIEYVDLQNRERPVPGFSSLVSRPI</sequence>
<dbReference type="GeneID" id="97610671"/>
<gene>
    <name evidence="2" type="ORF">DLD82_13330</name>
</gene>
<dbReference type="OrthoDB" id="197151at2157"/>
<evidence type="ECO:0000313" key="2">
    <source>
        <dbReference type="EMBL" id="PWR71855.1"/>
    </source>
</evidence>
<protein>
    <recommendedName>
        <fullName evidence="1">Metallo-beta-lactamase domain-containing protein</fullName>
    </recommendedName>
</protein>
<dbReference type="PANTHER" id="PTHR42951">
    <property type="entry name" value="METALLO-BETA-LACTAMASE DOMAIN-CONTAINING"/>
    <property type="match status" value="1"/>
</dbReference>
<reference evidence="2 3" key="1">
    <citation type="submission" date="2018-05" db="EMBL/GenBank/DDBJ databases">
        <title>Draft genome of Methanospirillum stamsii Pt1.</title>
        <authorList>
            <person name="Dueholm M.S."/>
            <person name="Nielsen P.H."/>
            <person name="Bakmann L.F."/>
            <person name="Otzen D.E."/>
        </authorList>
    </citation>
    <scope>NUCLEOTIDE SEQUENCE [LARGE SCALE GENOMIC DNA]</scope>
    <source>
        <strain evidence="2 3">Pt1</strain>
    </source>
</reference>
<proteinExistence type="predicted"/>
<dbReference type="RefSeq" id="WP_109941625.1">
    <property type="nucleotide sequence ID" value="NZ_CP176366.1"/>
</dbReference>
<accession>A0A2V2MZU5</accession>
<dbReference type="EMBL" id="QGMZ01000029">
    <property type="protein sequence ID" value="PWR71855.1"/>
    <property type="molecule type" value="Genomic_DNA"/>
</dbReference>
<evidence type="ECO:0000259" key="1">
    <source>
        <dbReference type="Pfam" id="PF00753"/>
    </source>
</evidence>
<dbReference type="SUPFAM" id="SSF56281">
    <property type="entry name" value="Metallo-hydrolase/oxidoreductase"/>
    <property type="match status" value="1"/>
</dbReference>
<dbReference type="Proteomes" id="UP000245934">
    <property type="component" value="Unassembled WGS sequence"/>
</dbReference>
<evidence type="ECO:0000313" key="3">
    <source>
        <dbReference type="Proteomes" id="UP000245934"/>
    </source>
</evidence>
<name>A0A2V2MZU5_9EURY</name>
<dbReference type="InterPro" id="IPR001279">
    <property type="entry name" value="Metallo-B-lactamas"/>
</dbReference>
<dbReference type="AlphaFoldDB" id="A0A2V2MZU5"/>
<comment type="caution">
    <text evidence="2">The sequence shown here is derived from an EMBL/GenBank/DDBJ whole genome shotgun (WGS) entry which is preliminary data.</text>
</comment>
<dbReference type="PANTHER" id="PTHR42951:SF17">
    <property type="entry name" value="METALLO-BETA-LACTAMASE DOMAIN-CONTAINING PROTEIN"/>
    <property type="match status" value="1"/>
</dbReference>
<feature type="domain" description="Metallo-beta-lactamase" evidence="1">
    <location>
        <begin position="29"/>
        <end position="114"/>
    </location>
</feature>
<dbReference type="InterPro" id="IPR050855">
    <property type="entry name" value="NDM-1-like"/>
</dbReference>
<keyword evidence="3" id="KW-1185">Reference proteome</keyword>